<name>A0A6N8TPW0_SHIZO</name>
<dbReference type="EMBL" id="WUML01000062">
    <property type="protein sequence ID" value="MXO03110.1"/>
    <property type="molecule type" value="Genomic_DNA"/>
</dbReference>
<organism evidence="2 3">
    <name type="scientific">Shinella zoogloeoides</name>
    <name type="common">Crabtreella saccharophila</name>
    <dbReference type="NCBI Taxonomy" id="352475"/>
    <lineage>
        <taxon>Bacteria</taxon>
        <taxon>Pseudomonadati</taxon>
        <taxon>Pseudomonadota</taxon>
        <taxon>Alphaproteobacteria</taxon>
        <taxon>Hyphomicrobiales</taxon>
        <taxon>Rhizobiaceae</taxon>
        <taxon>Shinella</taxon>
    </lineage>
</organism>
<accession>A0A6N8TPW0</accession>
<sequence>MTKTNYNHLHKASGTMISGSPDGYLTVKDIRDAIAALPDDAEVIFGTCEHGEPLQFGRFKMRNPNLLQIEFG</sequence>
<proteinExistence type="predicted"/>
<evidence type="ECO:0000313" key="2">
    <source>
        <dbReference type="EMBL" id="MXO03110.1"/>
    </source>
</evidence>
<dbReference type="RefSeq" id="WP_160788243.1">
    <property type="nucleotide sequence ID" value="NZ_CP086610.1"/>
</dbReference>
<gene>
    <name evidence="2" type="ORF">GR156_22745</name>
</gene>
<evidence type="ECO:0000313" key="3">
    <source>
        <dbReference type="Proteomes" id="UP000440304"/>
    </source>
</evidence>
<comment type="caution">
    <text evidence="2">The sequence shown here is derived from an EMBL/GenBank/DDBJ whole genome shotgun (WGS) entry which is preliminary data.</text>
</comment>
<dbReference type="AlphaFoldDB" id="A0A6N8TPW0"/>
<feature type="region of interest" description="Disordered" evidence="1">
    <location>
        <begin position="1"/>
        <end position="21"/>
    </location>
</feature>
<dbReference type="OrthoDB" id="8099190at2"/>
<reference evidence="2 3" key="1">
    <citation type="submission" date="2019-12" db="EMBL/GenBank/DDBJ databases">
        <title>Shinella granuli gen. nov., sp. nov., and proposal of the reclassification of Zoogloea ramigera ATCC 19623 as Shinella zoogloeoides sp. nov.</title>
        <authorList>
            <person name="Gao J."/>
        </authorList>
    </citation>
    <scope>NUCLEOTIDE SEQUENCE [LARGE SCALE GENOMIC DNA]</scope>
    <source>
        <strain evidence="2 3">DSM 287</strain>
    </source>
</reference>
<protein>
    <submittedName>
        <fullName evidence="2">Uncharacterized protein</fullName>
    </submittedName>
</protein>
<evidence type="ECO:0000256" key="1">
    <source>
        <dbReference type="SAM" id="MobiDB-lite"/>
    </source>
</evidence>
<dbReference type="Proteomes" id="UP000440304">
    <property type="component" value="Unassembled WGS sequence"/>
</dbReference>